<evidence type="ECO:0000313" key="9">
    <source>
        <dbReference type="EMBL" id="RBP14704.1"/>
    </source>
</evidence>
<proteinExistence type="predicted"/>
<organism evidence="9 10">
    <name type="scientific">Pseudocitrobacter faecalis</name>
    <dbReference type="NCBI Taxonomy" id="1398493"/>
    <lineage>
        <taxon>Bacteria</taxon>
        <taxon>Pseudomonadati</taxon>
        <taxon>Pseudomonadota</taxon>
        <taxon>Gammaproteobacteria</taxon>
        <taxon>Enterobacterales</taxon>
        <taxon>Enterobacteriaceae</taxon>
        <taxon>Pseudocitrobacter</taxon>
    </lineage>
</organism>
<keyword evidence="3" id="KW-1003">Cell membrane</keyword>
<feature type="transmembrane region" description="Helical" evidence="7">
    <location>
        <begin position="207"/>
        <end position="233"/>
    </location>
</feature>
<dbReference type="PANTHER" id="PTHR23535">
    <property type="entry name" value="SUGAR EFFLUX TRANSPORTER A-RELATED"/>
    <property type="match status" value="1"/>
</dbReference>
<evidence type="ECO:0000256" key="5">
    <source>
        <dbReference type="ARBA" id="ARBA00022989"/>
    </source>
</evidence>
<dbReference type="EMBL" id="QNRL01000001">
    <property type="protein sequence ID" value="RBP14704.1"/>
    <property type="molecule type" value="Genomic_DNA"/>
</dbReference>
<name>A0ABX9G6H3_9ENTR</name>
<sequence length="396" mass="42546">MNSTLRRSTGALLASSLLLTIGRGATLPFMTIYLTRKYAMTVDSIGYAMTIALTIGVIFSLGFGILADKFDKKRYMLLAIVAFIAGFIAIPLVNSVTLVVLFFALINCSYSVFATVLKAWFSDALSSTEKARIFSLNYTILNIGWTVGPPLGTLLVMYSINLPFLLAAVCAALPLVLIQRYVQHILISESEQTPAAWDPSVLLHDKALLWFTLSGLLASFVGGAFASCLSQYVLAVADSVFAEKVVAVILPVNAIIVVTLQYAVGRRLSARNLRPLMTLGTVCFVLGLIGFMYSGNNLIYWGLAAAVFTLGEVIYAPGEYMLIDNIAPPGMKASYFSAQALGWMGAALNPMLTGQILTHMPPASLFLILITAIVIAWALVLKGMNASGGRKALTAQ</sequence>
<dbReference type="PANTHER" id="PTHR23535:SF1">
    <property type="entry name" value="MFS FAMILY TRANSPORT PROTEIN"/>
    <property type="match status" value="1"/>
</dbReference>
<dbReference type="Gene3D" id="1.20.1250.20">
    <property type="entry name" value="MFS general substrate transporter like domains"/>
    <property type="match status" value="1"/>
</dbReference>
<dbReference type="RefSeq" id="WP_113856868.1">
    <property type="nucleotide sequence ID" value="NZ_QNRL01000001.1"/>
</dbReference>
<keyword evidence="4 7" id="KW-0812">Transmembrane</keyword>
<feature type="domain" description="Major facilitator superfamily (MFS) profile" evidence="8">
    <location>
        <begin position="8"/>
        <end position="388"/>
    </location>
</feature>
<feature type="transmembrane region" description="Helical" evidence="7">
    <location>
        <begin position="133"/>
        <end position="152"/>
    </location>
</feature>
<evidence type="ECO:0000259" key="8">
    <source>
        <dbReference type="PROSITE" id="PS50850"/>
    </source>
</evidence>
<feature type="transmembrane region" description="Helical" evidence="7">
    <location>
        <begin position="363"/>
        <end position="381"/>
    </location>
</feature>
<dbReference type="InterPro" id="IPR020846">
    <property type="entry name" value="MFS_dom"/>
</dbReference>
<evidence type="ECO:0000256" key="4">
    <source>
        <dbReference type="ARBA" id="ARBA00022692"/>
    </source>
</evidence>
<feature type="transmembrane region" description="Helical" evidence="7">
    <location>
        <begin position="335"/>
        <end position="357"/>
    </location>
</feature>
<evidence type="ECO:0000256" key="1">
    <source>
        <dbReference type="ARBA" id="ARBA00004651"/>
    </source>
</evidence>
<reference evidence="9 10" key="1">
    <citation type="submission" date="2018-06" db="EMBL/GenBank/DDBJ databases">
        <title>Genomic Encyclopedia of Type Strains, Phase IV (KMG-IV): sequencing the most valuable type-strain genomes for metagenomic binning, comparative biology and taxonomic classification.</title>
        <authorList>
            <person name="Goeker M."/>
        </authorList>
    </citation>
    <scope>NUCLEOTIDE SEQUENCE [LARGE SCALE GENOMIC DNA]</scope>
    <source>
        <strain evidence="9 10">DSM 27453</strain>
    </source>
</reference>
<comment type="caution">
    <text evidence="9">The sequence shown here is derived from an EMBL/GenBank/DDBJ whole genome shotgun (WGS) entry which is preliminary data.</text>
</comment>
<evidence type="ECO:0000256" key="2">
    <source>
        <dbReference type="ARBA" id="ARBA00022448"/>
    </source>
</evidence>
<feature type="transmembrane region" description="Helical" evidence="7">
    <location>
        <begin position="99"/>
        <end position="121"/>
    </location>
</feature>
<feature type="transmembrane region" description="Helical" evidence="7">
    <location>
        <begin position="276"/>
        <end position="293"/>
    </location>
</feature>
<comment type="subcellular location">
    <subcellularLocation>
        <location evidence="1">Cell membrane</location>
        <topology evidence="1">Multi-pass membrane protein</topology>
    </subcellularLocation>
</comment>
<keyword evidence="6 7" id="KW-0472">Membrane</keyword>
<evidence type="ECO:0000313" key="10">
    <source>
        <dbReference type="Proteomes" id="UP000253201"/>
    </source>
</evidence>
<dbReference type="SUPFAM" id="SSF103473">
    <property type="entry name" value="MFS general substrate transporter"/>
    <property type="match status" value="1"/>
</dbReference>
<dbReference type="Proteomes" id="UP000253201">
    <property type="component" value="Unassembled WGS sequence"/>
</dbReference>
<evidence type="ECO:0000256" key="6">
    <source>
        <dbReference type="ARBA" id="ARBA00023136"/>
    </source>
</evidence>
<dbReference type="NCBIfam" id="NF007472">
    <property type="entry name" value="PRK10054.1"/>
    <property type="match status" value="1"/>
</dbReference>
<dbReference type="CDD" id="cd17329">
    <property type="entry name" value="MFS_MdtH_MDR_like"/>
    <property type="match status" value="1"/>
</dbReference>
<gene>
    <name evidence="9" type="ORF">DFQ50_101173</name>
</gene>
<keyword evidence="10" id="KW-1185">Reference proteome</keyword>
<dbReference type="InterPro" id="IPR011701">
    <property type="entry name" value="MFS"/>
</dbReference>
<evidence type="ECO:0000256" key="7">
    <source>
        <dbReference type="SAM" id="Phobius"/>
    </source>
</evidence>
<evidence type="ECO:0000256" key="3">
    <source>
        <dbReference type="ARBA" id="ARBA00022475"/>
    </source>
</evidence>
<dbReference type="InterPro" id="IPR036259">
    <property type="entry name" value="MFS_trans_sf"/>
</dbReference>
<dbReference type="PROSITE" id="PS50850">
    <property type="entry name" value="MFS"/>
    <property type="match status" value="1"/>
</dbReference>
<dbReference type="Pfam" id="PF07690">
    <property type="entry name" value="MFS_1"/>
    <property type="match status" value="1"/>
</dbReference>
<feature type="transmembrane region" description="Helical" evidence="7">
    <location>
        <begin position="299"/>
        <end position="323"/>
    </location>
</feature>
<feature type="transmembrane region" description="Helical" evidence="7">
    <location>
        <begin position="245"/>
        <end position="264"/>
    </location>
</feature>
<protein>
    <submittedName>
        <fullName evidence="9">MFS family arabinose efflux permease</fullName>
    </submittedName>
</protein>
<keyword evidence="2" id="KW-0813">Transport</keyword>
<feature type="transmembrane region" description="Helical" evidence="7">
    <location>
        <begin position="158"/>
        <end position="178"/>
    </location>
</feature>
<accession>A0ABX9G6H3</accession>
<feature type="transmembrane region" description="Helical" evidence="7">
    <location>
        <begin position="48"/>
        <end position="68"/>
    </location>
</feature>
<keyword evidence="5 7" id="KW-1133">Transmembrane helix</keyword>
<feature type="transmembrane region" description="Helical" evidence="7">
    <location>
        <begin position="75"/>
        <end position="93"/>
    </location>
</feature>